<reference evidence="2 3" key="1">
    <citation type="submission" date="2024-02" db="EMBL/GenBank/DDBJ databases">
        <title>complete genome of Flavobacterium ginsenosidimutans Str. YTB16.</title>
        <authorList>
            <person name="Wang Q."/>
        </authorList>
    </citation>
    <scope>NUCLEOTIDE SEQUENCE [LARGE SCALE GENOMIC DNA]</scope>
    <source>
        <strain evidence="2 3">YTB16</strain>
    </source>
</reference>
<accession>A0ABZ2Q352</accession>
<evidence type="ECO:0000313" key="3">
    <source>
        <dbReference type="Proteomes" id="UP001447857"/>
    </source>
</evidence>
<dbReference type="SUPFAM" id="SSF50814">
    <property type="entry name" value="Lipocalins"/>
    <property type="match status" value="1"/>
</dbReference>
<protein>
    <recommendedName>
        <fullName evidence="4">Lipocalin-like domain-containing protein</fullName>
    </recommendedName>
</protein>
<dbReference type="RefSeq" id="WP_338839329.1">
    <property type="nucleotide sequence ID" value="NZ_CP147988.1"/>
</dbReference>
<feature type="chain" id="PRO_5047000087" description="Lipocalin-like domain-containing protein" evidence="1">
    <location>
        <begin position="19"/>
        <end position="141"/>
    </location>
</feature>
<organism evidence="2 3">
    <name type="scientific">Flavobacterium ginsenosidimutans</name>
    <dbReference type="NCBI Taxonomy" id="687844"/>
    <lineage>
        <taxon>Bacteria</taxon>
        <taxon>Pseudomonadati</taxon>
        <taxon>Bacteroidota</taxon>
        <taxon>Flavobacteriia</taxon>
        <taxon>Flavobacteriales</taxon>
        <taxon>Flavobacteriaceae</taxon>
        <taxon>Flavobacterium</taxon>
    </lineage>
</organism>
<sequence>MKKIGLLIVLFISLVSCSDNDDKPSASYVGQWTLTRMGSGNPAVNSIDVLLWEESYTFNSNNTFSKTRKKDGKTTTISGTYSVVKTTDQTQFELNYTAESDIIASCTSNIKENLYIINSIGNLYGTWSICDGPMLVYEKKK</sequence>
<evidence type="ECO:0000313" key="2">
    <source>
        <dbReference type="EMBL" id="WXK48537.1"/>
    </source>
</evidence>
<feature type="signal peptide" evidence="1">
    <location>
        <begin position="1"/>
        <end position="18"/>
    </location>
</feature>
<gene>
    <name evidence="2" type="ORF">V6624_16025</name>
</gene>
<dbReference type="Proteomes" id="UP001447857">
    <property type="component" value="Chromosome"/>
</dbReference>
<evidence type="ECO:0000256" key="1">
    <source>
        <dbReference type="SAM" id="SignalP"/>
    </source>
</evidence>
<evidence type="ECO:0008006" key="4">
    <source>
        <dbReference type="Google" id="ProtNLM"/>
    </source>
</evidence>
<name>A0ABZ2Q352_9FLAO</name>
<keyword evidence="3" id="KW-1185">Reference proteome</keyword>
<dbReference type="InterPro" id="IPR012674">
    <property type="entry name" value="Calycin"/>
</dbReference>
<proteinExistence type="predicted"/>
<dbReference type="EMBL" id="CP147988">
    <property type="protein sequence ID" value="WXK48537.1"/>
    <property type="molecule type" value="Genomic_DNA"/>
</dbReference>
<keyword evidence="1" id="KW-0732">Signal</keyword>
<dbReference type="PROSITE" id="PS51257">
    <property type="entry name" value="PROKAR_LIPOPROTEIN"/>
    <property type="match status" value="1"/>
</dbReference>